<dbReference type="InterPro" id="IPR003313">
    <property type="entry name" value="AraC-bd"/>
</dbReference>
<dbReference type="PANTHER" id="PTHR43280:SF30">
    <property type="entry name" value="MMSAB OPERON REGULATORY PROTEIN"/>
    <property type="match status" value="1"/>
</dbReference>
<dbReference type="GO" id="GO:0003700">
    <property type="term" value="F:DNA-binding transcription factor activity"/>
    <property type="evidence" value="ECO:0007669"/>
    <property type="project" value="InterPro"/>
</dbReference>
<dbReference type="SUPFAM" id="SSF51215">
    <property type="entry name" value="Regulatory protein AraC"/>
    <property type="match status" value="1"/>
</dbReference>
<dbReference type="Pfam" id="PF02311">
    <property type="entry name" value="AraC_binding"/>
    <property type="match status" value="1"/>
</dbReference>
<keyword evidence="6" id="KW-1185">Reference proteome</keyword>
<gene>
    <name evidence="5" type="ORF">JCM16418_844</name>
</gene>
<dbReference type="InterPro" id="IPR009057">
    <property type="entry name" value="Homeodomain-like_sf"/>
</dbReference>
<evidence type="ECO:0000313" key="6">
    <source>
        <dbReference type="Proteomes" id="UP000019364"/>
    </source>
</evidence>
<evidence type="ECO:0000256" key="3">
    <source>
        <dbReference type="ARBA" id="ARBA00023163"/>
    </source>
</evidence>
<dbReference type="PANTHER" id="PTHR43280">
    <property type="entry name" value="ARAC-FAMILY TRANSCRIPTIONAL REGULATOR"/>
    <property type="match status" value="1"/>
</dbReference>
<dbReference type="eggNOG" id="COG4977">
    <property type="taxonomic scope" value="Bacteria"/>
</dbReference>
<reference evidence="5 6" key="1">
    <citation type="journal article" date="2014" name="Genome Announc.">
        <title>Draft Genome Sequence of Paenibacillus pini JCM 16418T, Isolated from the Rhizosphere of Pine Tree.</title>
        <authorList>
            <person name="Yuki M."/>
            <person name="Oshima K."/>
            <person name="Suda W."/>
            <person name="Oshida Y."/>
            <person name="Kitamura K."/>
            <person name="Iida Y."/>
            <person name="Hattori M."/>
            <person name="Ohkuma M."/>
        </authorList>
    </citation>
    <scope>NUCLEOTIDE SEQUENCE [LARGE SCALE GENOMIC DNA]</scope>
    <source>
        <strain evidence="5 6">JCM 16418</strain>
    </source>
</reference>
<evidence type="ECO:0000259" key="4">
    <source>
        <dbReference type="PROSITE" id="PS01124"/>
    </source>
</evidence>
<dbReference type="RefSeq" id="WP_242403705.1">
    <property type="nucleotide sequence ID" value="NZ_BAVZ01000002.1"/>
</dbReference>
<dbReference type="InterPro" id="IPR037923">
    <property type="entry name" value="HTH-like"/>
</dbReference>
<keyword evidence="2" id="KW-0238">DNA-binding</keyword>
<dbReference type="InterPro" id="IPR018062">
    <property type="entry name" value="HTH_AraC-typ_CS"/>
</dbReference>
<organism evidence="5 6">
    <name type="scientific">Paenibacillus pini JCM 16418</name>
    <dbReference type="NCBI Taxonomy" id="1236976"/>
    <lineage>
        <taxon>Bacteria</taxon>
        <taxon>Bacillati</taxon>
        <taxon>Bacillota</taxon>
        <taxon>Bacilli</taxon>
        <taxon>Bacillales</taxon>
        <taxon>Paenibacillaceae</taxon>
        <taxon>Paenibacillus</taxon>
    </lineage>
</organism>
<dbReference type="Gene3D" id="2.60.120.280">
    <property type="entry name" value="Regulatory protein AraC"/>
    <property type="match status" value="1"/>
</dbReference>
<accession>W7YQI3</accession>
<dbReference type="SUPFAM" id="SSF46689">
    <property type="entry name" value="Homeodomain-like"/>
    <property type="match status" value="2"/>
</dbReference>
<proteinExistence type="predicted"/>
<dbReference type="PROSITE" id="PS01124">
    <property type="entry name" value="HTH_ARAC_FAMILY_2"/>
    <property type="match status" value="1"/>
</dbReference>
<dbReference type="GO" id="GO:0043565">
    <property type="term" value="F:sequence-specific DNA binding"/>
    <property type="evidence" value="ECO:0007669"/>
    <property type="project" value="InterPro"/>
</dbReference>
<name>W7YQI3_9BACL</name>
<dbReference type="CDD" id="cd06986">
    <property type="entry name" value="cupin_MmsR-like_N"/>
    <property type="match status" value="1"/>
</dbReference>
<dbReference type="AlphaFoldDB" id="W7YQI3"/>
<feature type="domain" description="HTH araC/xylS-type" evidence="4">
    <location>
        <begin position="185"/>
        <end position="284"/>
    </location>
</feature>
<evidence type="ECO:0000256" key="2">
    <source>
        <dbReference type="ARBA" id="ARBA00023125"/>
    </source>
</evidence>
<dbReference type="InterPro" id="IPR018060">
    <property type="entry name" value="HTH_AraC"/>
</dbReference>
<keyword evidence="3" id="KW-0804">Transcription</keyword>
<protein>
    <submittedName>
        <fullName evidence="5">Multiple sugar metabolism operon regulatory protein</fullName>
    </submittedName>
</protein>
<comment type="caution">
    <text evidence="5">The sequence shown here is derived from an EMBL/GenBank/DDBJ whole genome shotgun (WGS) entry which is preliminary data.</text>
</comment>
<dbReference type="Pfam" id="PF12833">
    <property type="entry name" value="HTH_18"/>
    <property type="match status" value="1"/>
</dbReference>
<evidence type="ECO:0000256" key="1">
    <source>
        <dbReference type="ARBA" id="ARBA00023015"/>
    </source>
</evidence>
<sequence>MSNESMHEETYSVAANPVYHINHPLYVLFAGESQTKPQHAVGPKIYDYYLLHYIEQGKGVFRSEQHVYELGAGSCFLIHPGKLVSYASDSYDPWRYRWIAFSGSQAQLTAEESGLGSNQPVLTNIHKDIIPTAMASIRDAFFTKKESSDMASLGYLYLILSEARDILSGQIRPTGTESQVLRAVTQVIHYMSAQYAHPVSIEHMCESLGYNRAYLSRIFKKETSLTPITYLLKLRIDKSRQLLRERPELSIEQVAASVGITDALYYSRQFKRLCGQSPSAYRISLSKPTPS</sequence>
<keyword evidence="1" id="KW-0805">Transcription regulation</keyword>
<dbReference type="Proteomes" id="UP000019364">
    <property type="component" value="Unassembled WGS sequence"/>
</dbReference>
<dbReference type="Gene3D" id="1.10.10.60">
    <property type="entry name" value="Homeodomain-like"/>
    <property type="match status" value="2"/>
</dbReference>
<evidence type="ECO:0000313" key="5">
    <source>
        <dbReference type="EMBL" id="GAF06861.1"/>
    </source>
</evidence>
<dbReference type="SMART" id="SM00342">
    <property type="entry name" value="HTH_ARAC"/>
    <property type="match status" value="1"/>
</dbReference>
<dbReference type="PROSITE" id="PS00041">
    <property type="entry name" value="HTH_ARAC_FAMILY_1"/>
    <property type="match status" value="1"/>
</dbReference>
<dbReference type="STRING" id="1236976.JCM16418_844"/>
<dbReference type="EMBL" id="BAVZ01000002">
    <property type="protein sequence ID" value="GAF06861.1"/>
    <property type="molecule type" value="Genomic_DNA"/>
</dbReference>